<dbReference type="Proteomes" id="UP000248553">
    <property type="component" value="Unassembled WGS sequence"/>
</dbReference>
<keyword evidence="3" id="KW-1185">Reference proteome</keyword>
<protein>
    <submittedName>
        <fullName evidence="2">Crp/Fnr family transcriptional regulator</fullName>
    </submittedName>
</protein>
<sequence>MVTPDASAQALLTQQLRAYAHLSDDDLRLAAPSWTARSIAKNEFFNYRNAVCRSVGFIVRGLFRVYYVDPATQTEHTIAFVPEGAFITSLKSLLTQEACPYYIAALEDAELLVIGIEQLHRLYAQAHGWERFGRLLAEQYLVLQQAKGEGLLFQSAEQRYLTLLEQFPGITQRVSLGHIASYLGIQQPSLSRIRAKLGKQGLG</sequence>
<feature type="domain" description="Cyclic nucleotide-binding" evidence="1">
    <location>
        <begin position="37"/>
        <end position="125"/>
    </location>
</feature>
<evidence type="ECO:0000313" key="2">
    <source>
        <dbReference type="EMBL" id="RAK69435.1"/>
    </source>
</evidence>
<proteinExistence type="predicted"/>
<organism evidence="2 3">
    <name type="scientific">Hymenobacter edaphi</name>
    <dbReference type="NCBI Taxonomy" id="2211146"/>
    <lineage>
        <taxon>Bacteria</taxon>
        <taxon>Pseudomonadati</taxon>
        <taxon>Bacteroidota</taxon>
        <taxon>Cytophagia</taxon>
        <taxon>Cytophagales</taxon>
        <taxon>Hymenobacteraceae</taxon>
        <taxon>Hymenobacter</taxon>
    </lineage>
</organism>
<dbReference type="InterPro" id="IPR018490">
    <property type="entry name" value="cNMP-bd_dom_sf"/>
</dbReference>
<dbReference type="CDD" id="cd00038">
    <property type="entry name" value="CAP_ED"/>
    <property type="match status" value="1"/>
</dbReference>
<gene>
    <name evidence="2" type="ORF">DLM85_00785</name>
</gene>
<comment type="caution">
    <text evidence="2">The sequence shown here is derived from an EMBL/GenBank/DDBJ whole genome shotgun (WGS) entry which is preliminary data.</text>
</comment>
<reference evidence="3" key="1">
    <citation type="submission" date="2018-05" db="EMBL/GenBank/DDBJ databases">
        <authorList>
            <person name="Nie L."/>
        </authorList>
    </citation>
    <scope>NUCLEOTIDE SEQUENCE [LARGE SCALE GENOMIC DNA]</scope>
    <source>
        <strain evidence="3">NL</strain>
    </source>
</reference>
<name>A0A328BRW2_9BACT</name>
<dbReference type="InterPro" id="IPR000595">
    <property type="entry name" value="cNMP-bd_dom"/>
</dbReference>
<dbReference type="RefSeq" id="WP_111476171.1">
    <property type="nucleotide sequence ID" value="NZ_QHKM01000001.1"/>
</dbReference>
<dbReference type="AlphaFoldDB" id="A0A328BRW2"/>
<evidence type="ECO:0000259" key="1">
    <source>
        <dbReference type="Pfam" id="PF00027"/>
    </source>
</evidence>
<dbReference type="Pfam" id="PF00027">
    <property type="entry name" value="cNMP_binding"/>
    <property type="match status" value="1"/>
</dbReference>
<dbReference type="EMBL" id="QHKM01000001">
    <property type="protein sequence ID" value="RAK69435.1"/>
    <property type="molecule type" value="Genomic_DNA"/>
</dbReference>
<dbReference type="Gene3D" id="2.60.120.10">
    <property type="entry name" value="Jelly Rolls"/>
    <property type="match status" value="1"/>
</dbReference>
<dbReference type="OrthoDB" id="680421at2"/>
<evidence type="ECO:0000313" key="3">
    <source>
        <dbReference type="Proteomes" id="UP000248553"/>
    </source>
</evidence>
<accession>A0A328BRW2</accession>
<dbReference type="SUPFAM" id="SSF51206">
    <property type="entry name" value="cAMP-binding domain-like"/>
    <property type="match status" value="1"/>
</dbReference>
<dbReference type="InterPro" id="IPR014710">
    <property type="entry name" value="RmlC-like_jellyroll"/>
</dbReference>